<keyword evidence="1" id="KW-0175">Coiled coil</keyword>
<dbReference type="OrthoDB" id="6374570at2759"/>
<dbReference type="AlphaFoldDB" id="A0A5B7JYJ3"/>
<keyword evidence="3" id="KW-1185">Reference proteome</keyword>
<dbReference type="EMBL" id="VSRR010118058">
    <property type="protein sequence ID" value="MPC99366.1"/>
    <property type="molecule type" value="Genomic_DNA"/>
</dbReference>
<evidence type="ECO:0000313" key="3">
    <source>
        <dbReference type="Proteomes" id="UP000324222"/>
    </source>
</evidence>
<sequence length="98" mass="12015">MFPVISISFIHRLVFAFLNREKSREYERKLREAIDKRDAMQQRIDEKEESFEARLRSKVDEWKAEWDEVEEGLRSEIRKLKNEVSNVILEKKEEERDE</sequence>
<name>A0A5B7JYJ3_PORTR</name>
<evidence type="ECO:0000256" key="1">
    <source>
        <dbReference type="SAM" id="Coils"/>
    </source>
</evidence>
<gene>
    <name evidence="2" type="ORF">E2C01_094776</name>
</gene>
<accession>A0A5B7JYJ3</accession>
<protein>
    <submittedName>
        <fullName evidence="2">Uncharacterized protein</fullName>
    </submittedName>
</protein>
<reference evidence="2 3" key="1">
    <citation type="submission" date="2019-05" db="EMBL/GenBank/DDBJ databases">
        <title>Another draft genome of Portunus trituberculatus and its Hox gene families provides insights of decapod evolution.</title>
        <authorList>
            <person name="Jeong J.-H."/>
            <person name="Song I."/>
            <person name="Kim S."/>
            <person name="Choi T."/>
            <person name="Kim D."/>
            <person name="Ryu S."/>
            <person name="Kim W."/>
        </authorList>
    </citation>
    <scope>NUCLEOTIDE SEQUENCE [LARGE SCALE GENOMIC DNA]</scope>
    <source>
        <tissue evidence="2">Muscle</tissue>
    </source>
</reference>
<proteinExistence type="predicted"/>
<organism evidence="2 3">
    <name type="scientific">Portunus trituberculatus</name>
    <name type="common">Swimming crab</name>
    <name type="synonym">Neptunus trituberculatus</name>
    <dbReference type="NCBI Taxonomy" id="210409"/>
    <lineage>
        <taxon>Eukaryota</taxon>
        <taxon>Metazoa</taxon>
        <taxon>Ecdysozoa</taxon>
        <taxon>Arthropoda</taxon>
        <taxon>Crustacea</taxon>
        <taxon>Multicrustacea</taxon>
        <taxon>Malacostraca</taxon>
        <taxon>Eumalacostraca</taxon>
        <taxon>Eucarida</taxon>
        <taxon>Decapoda</taxon>
        <taxon>Pleocyemata</taxon>
        <taxon>Brachyura</taxon>
        <taxon>Eubrachyura</taxon>
        <taxon>Portunoidea</taxon>
        <taxon>Portunidae</taxon>
        <taxon>Portuninae</taxon>
        <taxon>Portunus</taxon>
    </lineage>
</organism>
<dbReference type="Proteomes" id="UP000324222">
    <property type="component" value="Unassembled WGS sequence"/>
</dbReference>
<evidence type="ECO:0000313" key="2">
    <source>
        <dbReference type="EMBL" id="MPC99366.1"/>
    </source>
</evidence>
<comment type="caution">
    <text evidence="2">The sequence shown here is derived from an EMBL/GenBank/DDBJ whole genome shotgun (WGS) entry which is preliminary data.</text>
</comment>
<feature type="coiled-coil region" evidence="1">
    <location>
        <begin position="23"/>
        <end position="97"/>
    </location>
</feature>